<dbReference type="Proteomes" id="UP000195981">
    <property type="component" value="Unassembled WGS sequence"/>
</dbReference>
<dbReference type="PROSITE" id="PS51318">
    <property type="entry name" value="TAT"/>
    <property type="match status" value="1"/>
</dbReference>
<keyword evidence="1" id="KW-0732">Signal</keyword>
<dbReference type="EMBL" id="FWFG01000114">
    <property type="protein sequence ID" value="SLM95659.1"/>
    <property type="molecule type" value="Genomic_DNA"/>
</dbReference>
<reference evidence="2 3" key="1">
    <citation type="submission" date="2017-02" db="EMBL/GenBank/DDBJ databases">
        <authorList>
            <person name="Peterson S.W."/>
        </authorList>
    </citation>
    <scope>NUCLEOTIDE SEQUENCE [LARGE SCALE GENOMIC DNA]</scope>
    <source>
        <strain evidence="2 3">CIP104813</strain>
    </source>
</reference>
<organism evidence="2 3">
    <name type="scientific">Brachybacterium nesterenkovii</name>
    <dbReference type="NCBI Taxonomy" id="47847"/>
    <lineage>
        <taxon>Bacteria</taxon>
        <taxon>Bacillati</taxon>
        <taxon>Actinomycetota</taxon>
        <taxon>Actinomycetes</taxon>
        <taxon>Micrococcales</taxon>
        <taxon>Dermabacteraceae</taxon>
        <taxon>Brachybacterium</taxon>
    </lineage>
</organism>
<gene>
    <name evidence="2" type="ORF">FM110_13165</name>
</gene>
<sequence>MTSPSAVSRRTVAKGVAWSAPAVVLAASAPSIAASPGDCYVFDMWSSNGRQPINNNRDQISGTVRYSPNNHQDCIADKNQPYPYDIKITVTLDPSVYTGAFTYSGPGTATGSGNVVTITLPFAGQRPGFSNQWNLYATTLSGVTKEQAKFKASIKAISYPKAKWKIIEPHNEWMKNRTTLSYDY</sequence>
<name>A0A1X6X943_9MICO</name>
<evidence type="ECO:0000256" key="1">
    <source>
        <dbReference type="SAM" id="SignalP"/>
    </source>
</evidence>
<feature type="signal peptide" evidence="1">
    <location>
        <begin position="1"/>
        <end position="33"/>
    </location>
</feature>
<dbReference type="AlphaFoldDB" id="A0A1X6X943"/>
<keyword evidence="3" id="KW-1185">Reference proteome</keyword>
<feature type="chain" id="PRO_5038443239" evidence="1">
    <location>
        <begin position="34"/>
        <end position="184"/>
    </location>
</feature>
<dbReference type="InterPro" id="IPR006311">
    <property type="entry name" value="TAT_signal"/>
</dbReference>
<dbReference type="RefSeq" id="WP_087105202.1">
    <property type="nucleotide sequence ID" value="NZ_FWFG01000114.1"/>
</dbReference>
<accession>A0A1X6X943</accession>
<evidence type="ECO:0000313" key="3">
    <source>
        <dbReference type="Proteomes" id="UP000195981"/>
    </source>
</evidence>
<proteinExistence type="predicted"/>
<protein>
    <submittedName>
        <fullName evidence="2">Uncharacterized protein</fullName>
    </submittedName>
</protein>
<evidence type="ECO:0000313" key="2">
    <source>
        <dbReference type="EMBL" id="SLM95659.1"/>
    </source>
</evidence>